<evidence type="ECO:0000256" key="1">
    <source>
        <dbReference type="ARBA" id="ARBA00000085"/>
    </source>
</evidence>
<organism evidence="11 12">
    <name type="scientific">Nonomuraea insulae</name>
    <dbReference type="NCBI Taxonomy" id="1616787"/>
    <lineage>
        <taxon>Bacteria</taxon>
        <taxon>Bacillati</taxon>
        <taxon>Actinomycetota</taxon>
        <taxon>Actinomycetes</taxon>
        <taxon>Streptosporangiales</taxon>
        <taxon>Streptosporangiaceae</taxon>
        <taxon>Nonomuraea</taxon>
    </lineage>
</organism>
<comment type="catalytic activity">
    <reaction evidence="1">
        <text>ATP + protein L-histidine = ADP + protein N-phospho-L-histidine.</text>
        <dbReference type="EC" id="2.7.13.3"/>
    </reaction>
</comment>
<keyword evidence="6 11" id="KW-0418">Kinase</keyword>
<sequence length="336" mass="34711">MNLLDAAGALAAGAALMWALARRPALPWVAGAAGALSLAVTAGFLIMDGPGRGEDLIGLAESFLLIAVTGLVARRSPARRAVPACVLTGAAASTWLLRYLVPASPLEAVGMCAFWSLGVIAAVGVALYLRYLDDGRASAVRRARTEQRLRLAGDLHDFVAHDVGEMLAQAQAGQVVGVADPAQALLALRRVEEAGLRAMETLDRTVLELHAPGLADLPALAARFSAAGPPVRLDLQEGLDVPDETGALAYRIVVEALTNVRRHAPGATAVGARVHAERNQLLITVGNEGGAPATGGPRGGFGLAGLRERVEAAGGELSSAAVRGGWRLTTRLPLPR</sequence>
<keyword evidence="9" id="KW-0472">Membrane</keyword>
<evidence type="ECO:0000256" key="9">
    <source>
        <dbReference type="SAM" id="Phobius"/>
    </source>
</evidence>
<dbReference type="EMBL" id="JBHSPA010000084">
    <property type="protein sequence ID" value="MFC5832647.1"/>
    <property type="molecule type" value="Genomic_DNA"/>
</dbReference>
<evidence type="ECO:0000256" key="2">
    <source>
        <dbReference type="ARBA" id="ARBA00012438"/>
    </source>
</evidence>
<evidence type="ECO:0000313" key="12">
    <source>
        <dbReference type="Proteomes" id="UP001596058"/>
    </source>
</evidence>
<feature type="transmembrane region" description="Helical" evidence="9">
    <location>
        <begin position="56"/>
        <end position="74"/>
    </location>
</feature>
<proteinExistence type="predicted"/>
<protein>
    <recommendedName>
        <fullName evidence="2">histidine kinase</fullName>
        <ecNumber evidence="2">2.7.13.3</ecNumber>
    </recommendedName>
</protein>
<feature type="domain" description="Signal transduction histidine kinase subgroup 3 dimerisation and phosphoacceptor" evidence="10">
    <location>
        <begin position="148"/>
        <end position="212"/>
    </location>
</feature>
<dbReference type="SUPFAM" id="SSF55874">
    <property type="entry name" value="ATPase domain of HSP90 chaperone/DNA topoisomerase II/histidine kinase"/>
    <property type="match status" value="1"/>
</dbReference>
<dbReference type="CDD" id="cd16917">
    <property type="entry name" value="HATPase_UhpB-NarQ-NarX-like"/>
    <property type="match status" value="1"/>
</dbReference>
<evidence type="ECO:0000256" key="4">
    <source>
        <dbReference type="ARBA" id="ARBA00022679"/>
    </source>
</evidence>
<evidence type="ECO:0000256" key="5">
    <source>
        <dbReference type="ARBA" id="ARBA00022741"/>
    </source>
</evidence>
<keyword evidence="8" id="KW-0902">Two-component regulatory system</keyword>
<accession>A0ABW1D5G5</accession>
<name>A0ABW1D5G5_9ACTN</name>
<keyword evidence="3" id="KW-0597">Phosphoprotein</keyword>
<dbReference type="InterPro" id="IPR050482">
    <property type="entry name" value="Sensor_HK_TwoCompSys"/>
</dbReference>
<comment type="caution">
    <text evidence="11">The sequence shown here is derived from an EMBL/GenBank/DDBJ whole genome shotgun (WGS) entry which is preliminary data.</text>
</comment>
<evidence type="ECO:0000256" key="7">
    <source>
        <dbReference type="ARBA" id="ARBA00022840"/>
    </source>
</evidence>
<feature type="transmembrane region" description="Helical" evidence="9">
    <location>
        <begin position="113"/>
        <end position="132"/>
    </location>
</feature>
<evidence type="ECO:0000256" key="3">
    <source>
        <dbReference type="ARBA" id="ARBA00022553"/>
    </source>
</evidence>
<evidence type="ECO:0000256" key="6">
    <source>
        <dbReference type="ARBA" id="ARBA00022777"/>
    </source>
</evidence>
<dbReference type="Gene3D" id="1.20.5.1930">
    <property type="match status" value="1"/>
</dbReference>
<evidence type="ECO:0000256" key="8">
    <source>
        <dbReference type="ARBA" id="ARBA00023012"/>
    </source>
</evidence>
<keyword evidence="4" id="KW-0808">Transferase</keyword>
<dbReference type="Proteomes" id="UP001596058">
    <property type="component" value="Unassembled WGS sequence"/>
</dbReference>
<evidence type="ECO:0000313" key="11">
    <source>
        <dbReference type="EMBL" id="MFC5832647.1"/>
    </source>
</evidence>
<keyword evidence="9" id="KW-1133">Transmembrane helix</keyword>
<keyword evidence="9" id="KW-0812">Transmembrane</keyword>
<dbReference type="InterPro" id="IPR036890">
    <property type="entry name" value="HATPase_C_sf"/>
</dbReference>
<dbReference type="EC" id="2.7.13.3" evidence="2"/>
<keyword evidence="5" id="KW-0547">Nucleotide-binding</keyword>
<dbReference type="InterPro" id="IPR011712">
    <property type="entry name" value="Sig_transdc_His_kin_sub3_dim/P"/>
</dbReference>
<keyword evidence="12" id="KW-1185">Reference proteome</keyword>
<dbReference type="GO" id="GO:0016301">
    <property type="term" value="F:kinase activity"/>
    <property type="evidence" value="ECO:0007669"/>
    <property type="project" value="UniProtKB-KW"/>
</dbReference>
<gene>
    <name evidence="11" type="ORF">ACFPZ3_53090</name>
</gene>
<dbReference type="PANTHER" id="PTHR24421:SF10">
    <property type="entry name" value="NITRATE_NITRITE SENSOR PROTEIN NARQ"/>
    <property type="match status" value="1"/>
</dbReference>
<evidence type="ECO:0000259" key="10">
    <source>
        <dbReference type="Pfam" id="PF07730"/>
    </source>
</evidence>
<keyword evidence="7" id="KW-0067">ATP-binding</keyword>
<dbReference type="PANTHER" id="PTHR24421">
    <property type="entry name" value="NITRATE/NITRITE SENSOR PROTEIN NARX-RELATED"/>
    <property type="match status" value="1"/>
</dbReference>
<dbReference type="Gene3D" id="3.30.565.10">
    <property type="entry name" value="Histidine kinase-like ATPase, C-terminal domain"/>
    <property type="match status" value="1"/>
</dbReference>
<reference evidence="12" key="1">
    <citation type="journal article" date="2019" name="Int. J. Syst. Evol. Microbiol.">
        <title>The Global Catalogue of Microorganisms (GCM) 10K type strain sequencing project: providing services to taxonomists for standard genome sequencing and annotation.</title>
        <authorList>
            <consortium name="The Broad Institute Genomics Platform"/>
            <consortium name="The Broad Institute Genome Sequencing Center for Infectious Disease"/>
            <person name="Wu L."/>
            <person name="Ma J."/>
        </authorList>
    </citation>
    <scope>NUCLEOTIDE SEQUENCE [LARGE SCALE GENOMIC DNA]</scope>
    <source>
        <strain evidence="12">CCUG 53903</strain>
    </source>
</reference>
<dbReference type="Pfam" id="PF07730">
    <property type="entry name" value="HisKA_3"/>
    <property type="match status" value="1"/>
</dbReference>
<feature type="transmembrane region" description="Helical" evidence="9">
    <location>
        <begin position="81"/>
        <end position="101"/>
    </location>
</feature>
<dbReference type="RefSeq" id="WP_379522083.1">
    <property type="nucleotide sequence ID" value="NZ_JBHSPA010000084.1"/>
</dbReference>